<keyword evidence="12" id="KW-1185">Reference proteome</keyword>
<comment type="function">
    <text evidence="7">Core component of the TRAPP complexes which has a function of guanine nucleotide exchange factor activity for Rab1 GTPase. Plays a role in vesicular transport from endoplasmic reticulum to Golgi and autophagy. May play a role in dendrite postsynaptic membrane trafficking.</text>
</comment>
<dbReference type="Proteomes" id="UP000030758">
    <property type="component" value="Unassembled WGS sequence"/>
</dbReference>
<proteinExistence type="inferred from homology"/>
<dbReference type="SMART" id="SM01399">
    <property type="entry name" value="Sybindin"/>
    <property type="match status" value="1"/>
</dbReference>
<comment type="subcellular location">
    <subcellularLocation>
        <location evidence="9">Endoplasmic reticulum</location>
    </subcellularLocation>
    <subcellularLocation>
        <location evidence="9">Golgi apparatus</location>
        <location evidence="9">cis-Golgi network</location>
    </subcellularLocation>
    <subcellularLocation>
        <location evidence="1">Golgi apparatus</location>
    </subcellularLocation>
</comment>
<evidence type="ECO:0000256" key="7">
    <source>
        <dbReference type="ARBA" id="ARBA00046052"/>
    </source>
</evidence>
<evidence type="ECO:0000256" key="9">
    <source>
        <dbReference type="RuleBase" id="RU366065"/>
    </source>
</evidence>
<evidence type="ECO:0000256" key="2">
    <source>
        <dbReference type="ARBA" id="ARBA00022448"/>
    </source>
</evidence>
<dbReference type="EMBL" id="KL367530">
    <property type="protein sequence ID" value="KFD65928.1"/>
    <property type="molecule type" value="Genomic_DNA"/>
</dbReference>
<dbReference type="GO" id="GO:0005783">
    <property type="term" value="C:endoplasmic reticulum"/>
    <property type="evidence" value="ECO:0007669"/>
    <property type="project" value="UniProtKB-SubCell"/>
</dbReference>
<evidence type="ECO:0000256" key="8">
    <source>
        <dbReference type="ARBA" id="ARBA00046941"/>
    </source>
</evidence>
<name>A0A085N8Y2_9BILA</name>
<dbReference type="EMBL" id="KL363201">
    <property type="protein sequence ID" value="KFD55277.1"/>
    <property type="molecule type" value="Genomic_DNA"/>
</dbReference>
<comment type="subunit">
    <text evidence="9">Part of the multisubunit transport protein particle (TRAPP) complex.</text>
</comment>
<accession>A0A085N8Y2</accession>
<gene>
    <name evidence="10" type="ORF">M513_03918</name>
    <name evidence="11" type="ORF">M514_03918</name>
</gene>
<dbReference type="CDD" id="cd14856">
    <property type="entry name" value="TRAPPC4_synbindin"/>
    <property type="match status" value="1"/>
</dbReference>
<evidence type="ECO:0000256" key="1">
    <source>
        <dbReference type="ARBA" id="ARBA00004555"/>
    </source>
</evidence>
<evidence type="ECO:0000313" key="10">
    <source>
        <dbReference type="EMBL" id="KFD55277.1"/>
    </source>
</evidence>
<dbReference type="SUPFAM" id="SSF64356">
    <property type="entry name" value="SNARE-like"/>
    <property type="match status" value="1"/>
</dbReference>
<dbReference type="GO" id="GO:0005794">
    <property type="term" value="C:Golgi apparatus"/>
    <property type="evidence" value="ECO:0007669"/>
    <property type="project" value="UniProtKB-SubCell"/>
</dbReference>
<sequence>MTVYYAFIINRAGGLIYEYDCCPRAPDVEISFNYPIDLKLEMIDNRPTVVFGEKNGVQVGYVVIECNGCPLAPGGRIDSAVDDDSSAKTNSTKLLDYLADEANYPVSLKFWRPTLSTNEKIILSSMFHSFYAISAQLSPVSNSGGIQVLESTTYRLQCFQALTGNKFLAVGDPTCPPLDQLLHKLHELYSDYALKNPFYSLDMPIRCDLFDQAVQQLVERFEKSGVLQV</sequence>
<evidence type="ECO:0000313" key="11">
    <source>
        <dbReference type="EMBL" id="KFD65928.1"/>
    </source>
</evidence>
<reference evidence="11 12" key="1">
    <citation type="journal article" date="2014" name="Nat. Genet.">
        <title>Genome and transcriptome of the porcine whipworm Trichuris suis.</title>
        <authorList>
            <person name="Jex A.R."/>
            <person name="Nejsum P."/>
            <person name="Schwarz E.M."/>
            <person name="Hu L."/>
            <person name="Young N.D."/>
            <person name="Hall R.S."/>
            <person name="Korhonen P.K."/>
            <person name="Liao S."/>
            <person name="Thamsborg S."/>
            <person name="Xia J."/>
            <person name="Xu P."/>
            <person name="Wang S."/>
            <person name="Scheerlinck J.P."/>
            <person name="Hofmann A."/>
            <person name="Sternberg P.W."/>
            <person name="Wang J."/>
            <person name="Gasser R.B."/>
        </authorList>
    </citation>
    <scope>NUCLEOTIDE SEQUENCE [LARGE SCALE GENOMIC DNA]</scope>
    <source>
        <strain evidence="11">DCEP-RM93F</strain>
        <strain evidence="10">DCEP-RM93M</strain>
    </source>
</reference>
<keyword evidence="4 9" id="KW-0931">ER-Golgi transport</keyword>
<keyword evidence="2 9" id="KW-0813">Transport</keyword>
<evidence type="ECO:0000256" key="6">
    <source>
        <dbReference type="ARBA" id="ARBA00038179"/>
    </source>
</evidence>
<dbReference type="Proteomes" id="UP000030764">
    <property type="component" value="Unassembled WGS sequence"/>
</dbReference>
<dbReference type="AlphaFoldDB" id="A0A085N8Y2"/>
<evidence type="ECO:0000256" key="3">
    <source>
        <dbReference type="ARBA" id="ARBA00022824"/>
    </source>
</evidence>
<feature type="non-terminal residue" evidence="11">
    <location>
        <position position="229"/>
    </location>
</feature>
<dbReference type="Pfam" id="PF04099">
    <property type="entry name" value="Sybindin"/>
    <property type="match status" value="1"/>
</dbReference>
<protein>
    <recommendedName>
        <fullName evidence="9">Trafficking protein particle complex subunit</fullName>
    </recommendedName>
</protein>
<dbReference type="InterPro" id="IPR007233">
    <property type="entry name" value="TRAPPC"/>
</dbReference>
<dbReference type="GO" id="GO:0030008">
    <property type="term" value="C:TRAPP complex"/>
    <property type="evidence" value="ECO:0007669"/>
    <property type="project" value="UniProtKB-UniRule"/>
</dbReference>
<dbReference type="Gene3D" id="3.30.450.70">
    <property type="match status" value="1"/>
</dbReference>
<dbReference type="InterPro" id="IPR011012">
    <property type="entry name" value="Longin-like_dom_sf"/>
</dbReference>
<dbReference type="PANTHER" id="PTHR23249:SF15">
    <property type="entry name" value="TRAFFICKING PROTEIN PARTICLE COMPLEX SUBUNIT 4"/>
    <property type="match status" value="1"/>
</dbReference>
<evidence type="ECO:0000256" key="4">
    <source>
        <dbReference type="ARBA" id="ARBA00022892"/>
    </source>
</evidence>
<keyword evidence="5 9" id="KW-0333">Golgi apparatus</keyword>
<evidence type="ECO:0000313" key="12">
    <source>
        <dbReference type="Proteomes" id="UP000030764"/>
    </source>
</evidence>
<comment type="similarity">
    <text evidence="6">Belongs to the TRAPP small subunits family. TRAPPC4 subfamily.</text>
</comment>
<keyword evidence="3 9" id="KW-0256">Endoplasmic reticulum</keyword>
<dbReference type="PANTHER" id="PTHR23249">
    <property type="entry name" value="TRAFFICKING PROTEIN PARTICLE COMPLEX SUBUNIT"/>
    <property type="match status" value="1"/>
</dbReference>
<evidence type="ECO:0000256" key="5">
    <source>
        <dbReference type="ARBA" id="ARBA00023034"/>
    </source>
</evidence>
<dbReference type="GO" id="GO:0006888">
    <property type="term" value="P:endoplasmic reticulum to Golgi vesicle-mediated transport"/>
    <property type="evidence" value="ECO:0007669"/>
    <property type="project" value="UniProtKB-UniRule"/>
</dbReference>
<organism evidence="11">
    <name type="scientific">Trichuris suis</name>
    <name type="common">pig whipworm</name>
    <dbReference type="NCBI Taxonomy" id="68888"/>
    <lineage>
        <taxon>Eukaryota</taxon>
        <taxon>Metazoa</taxon>
        <taxon>Ecdysozoa</taxon>
        <taxon>Nematoda</taxon>
        <taxon>Enoplea</taxon>
        <taxon>Dorylaimia</taxon>
        <taxon>Trichinellida</taxon>
        <taxon>Trichuridae</taxon>
        <taxon>Trichuris</taxon>
    </lineage>
</organism>
<comment type="subunit">
    <text evidence="8">Component of the multisubunit TRAPP (transport protein particle) complex, which includes at least TRAPPC2, TRAPPC2L, TRAPPC3, TRAPPC3L, TRAPPC4, TRAPPC5, TRAPPC8, TRAPPC9, TRAPPC10, TRAPPC11 and TRAPPC12. Interacts with SDC2.</text>
</comment>